<dbReference type="AlphaFoldDB" id="A0A915KT42"/>
<feature type="region of interest" description="Disordered" evidence="1">
    <location>
        <begin position="44"/>
        <end position="77"/>
    </location>
</feature>
<proteinExistence type="predicted"/>
<evidence type="ECO:0000313" key="3">
    <source>
        <dbReference type="WBParaSite" id="nRc.2.0.1.t41651-RA"/>
    </source>
</evidence>
<sequence length="100" mass="11120">MKRKNLATPTIDRYFFLSPQSKNPIPKIASLFSKEINSPTAFQWPAAASKPQETRIKSGRNWSKTGSTTQRQAAKYSASPIASPLHGMFTVKPRPSFLPV</sequence>
<evidence type="ECO:0000256" key="1">
    <source>
        <dbReference type="SAM" id="MobiDB-lite"/>
    </source>
</evidence>
<feature type="compositionally biased region" description="Polar residues" evidence="1">
    <location>
        <begin position="60"/>
        <end position="72"/>
    </location>
</feature>
<accession>A0A915KT42</accession>
<evidence type="ECO:0000313" key="2">
    <source>
        <dbReference type="Proteomes" id="UP000887565"/>
    </source>
</evidence>
<dbReference type="WBParaSite" id="nRc.2.0.1.t41651-RA">
    <property type="protein sequence ID" value="nRc.2.0.1.t41651-RA"/>
    <property type="gene ID" value="nRc.2.0.1.g41651"/>
</dbReference>
<reference evidence="3" key="1">
    <citation type="submission" date="2022-11" db="UniProtKB">
        <authorList>
            <consortium name="WormBaseParasite"/>
        </authorList>
    </citation>
    <scope>IDENTIFICATION</scope>
</reference>
<keyword evidence="2" id="KW-1185">Reference proteome</keyword>
<name>A0A915KT42_ROMCU</name>
<protein>
    <submittedName>
        <fullName evidence="3">Uncharacterized protein</fullName>
    </submittedName>
</protein>
<dbReference type="Proteomes" id="UP000887565">
    <property type="component" value="Unplaced"/>
</dbReference>
<organism evidence="2 3">
    <name type="scientific">Romanomermis culicivorax</name>
    <name type="common">Nematode worm</name>
    <dbReference type="NCBI Taxonomy" id="13658"/>
    <lineage>
        <taxon>Eukaryota</taxon>
        <taxon>Metazoa</taxon>
        <taxon>Ecdysozoa</taxon>
        <taxon>Nematoda</taxon>
        <taxon>Enoplea</taxon>
        <taxon>Dorylaimia</taxon>
        <taxon>Mermithida</taxon>
        <taxon>Mermithoidea</taxon>
        <taxon>Mermithidae</taxon>
        <taxon>Romanomermis</taxon>
    </lineage>
</organism>